<protein>
    <submittedName>
        <fullName evidence="4">Zinc finger, RING-type</fullName>
    </submittedName>
</protein>
<dbReference type="PANTHER" id="PTHR31150:SF32">
    <property type="entry name" value="RING_U-BOX SUPERFAMILY PROTEIN"/>
    <property type="match status" value="1"/>
</dbReference>
<feature type="region of interest" description="Disordered" evidence="2">
    <location>
        <begin position="1"/>
        <end position="34"/>
    </location>
</feature>
<keyword evidence="5" id="KW-1185">Reference proteome</keyword>
<dbReference type="InterPro" id="IPR013083">
    <property type="entry name" value="Znf_RING/FYVE/PHD"/>
</dbReference>
<name>A0A1R3KR17_9ROSI</name>
<dbReference type="OrthoDB" id="1887047at2759"/>
<dbReference type="Proteomes" id="UP000187203">
    <property type="component" value="Unassembled WGS sequence"/>
</dbReference>
<feature type="compositionally biased region" description="Basic and acidic residues" evidence="2">
    <location>
        <begin position="163"/>
        <end position="177"/>
    </location>
</feature>
<accession>A0A1R3KR17</accession>
<evidence type="ECO:0000256" key="1">
    <source>
        <dbReference type="PROSITE-ProRule" id="PRU00175"/>
    </source>
</evidence>
<feature type="compositionally biased region" description="Low complexity" evidence="2">
    <location>
        <begin position="53"/>
        <end position="69"/>
    </location>
</feature>
<dbReference type="AlphaFoldDB" id="A0A1R3KR17"/>
<keyword evidence="1" id="KW-0479">Metal-binding</keyword>
<comment type="caution">
    <text evidence="4">The sequence shown here is derived from an EMBL/GenBank/DDBJ whole genome shotgun (WGS) entry which is preliminary data.</text>
</comment>
<evidence type="ECO:0000313" key="5">
    <source>
        <dbReference type="Proteomes" id="UP000187203"/>
    </source>
</evidence>
<dbReference type="SMART" id="SM00184">
    <property type="entry name" value="RING"/>
    <property type="match status" value="1"/>
</dbReference>
<dbReference type="PROSITE" id="PS50089">
    <property type="entry name" value="ZF_RING_2"/>
    <property type="match status" value="1"/>
</dbReference>
<keyword evidence="1" id="KW-0863">Zinc-finger</keyword>
<dbReference type="GO" id="GO:0008270">
    <property type="term" value="F:zinc ion binding"/>
    <property type="evidence" value="ECO:0007669"/>
    <property type="project" value="UniProtKB-KW"/>
</dbReference>
<feature type="region of interest" description="Disordered" evidence="2">
    <location>
        <begin position="158"/>
        <end position="211"/>
    </location>
</feature>
<dbReference type="Gene3D" id="3.30.40.10">
    <property type="entry name" value="Zinc/RING finger domain, C3HC4 (zinc finger)"/>
    <property type="match status" value="1"/>
</dbReference>
<evidence type="ECO:0000256" key="2">
    <source>
        <dbReference type="SAM" id="MobiDB-lite"/>
    </source>
</evidence>
<dbReference type="InterPro" id="IPR001841">
    <property type="entry name" value="Znf_RING"/>
</dbReference>
<evidence type="ECO:0000259" key="3">
    <source>
        <dbReference type="PROSITE" id="PS50089"/>
    </source>
</evidence>
<feature type="domain" description="RING-type" evidence="3">
    <location>
        <begin position="288"/>
        <end position="345"/>
    </location>
</feature>
<feature type="region of interest" description="Disordered" evidence="2">
    <location>
        <begin position="52"/>
        <end position="81"/>
    </location>
</feature>
<sequence>MATSDDQTGKDQRKNSRLGFLRNPNRQTLSLLPQPSKVRVIDGNKLFKAVVASSSSSAQGGSGTTSSSHTDSEDKTLGSRQQLINKPVKAAANGVAAKTTASSRIRAYWNALKNGKKTQTCQIPRDLIKIKETPQVSNHSAAVELVNKKNIIGTTNKRVVASSKEKKETVEPPKDRAGGLVKKTAAGNSKIPSPKPPCKLKKETTKDSAASLVKKKSRIPEQKLSLSQNTELLLTKQLLGLLSKYKTDGAGPSNLLSEDKESIDDEYYHHIEWEGFDEDIEPYEMMTCHLCEGDIAEEAEYDPEIERVNPAVTAAVLSCGHVFHCHCLEYATPEDNSTDPPCMICISLSS</sequence>
<dbReference type="EMBL" id="AWUE01012335">
    <property type="protein sequence ID" value="OMP09510.1"/>
    <property type="molecule type" value="Genomic_DNA"/>
</dbReference>
<proteinExistence type="predicted"/>
<feature type="compositionally biased region" description="Polar residues" evidence="2">
    <location>
        <begin position="24"/>
        <end position="33"/>
    </location>
</feature>
<keyword evidence="1" id="KW-0862">Zinc</keyword>
<dbReference type="PANTHER" id="PTHR31150">
    <property type="entry name" value="EXPRESSED PROTEIN"/>
    <property type="match status" value="1"/>
</dbReference>
<evidence type="ECO:0000313" key="4">
    <source>
        <dbReference type="EMBL" id="OMP09510.1"/>
    </source>
</evidence>
<gene>
    <name evidence="4" type="ORF">COLO4_05403</name>
</gene>
<reference evidence="5" key="1">
    <citation type="submission" date="2013-09" db="EMBL/GenBank/DDBJ databases">
        <title>Corchorus olitorius genome sequencing.</title>
        <authorList>
            <person name="Alam M."/>
            <person name="Haque M.S."/>
            <person name="Islam M.S."/>
            <person name="Emdad E.M."/>
            <person name="Islam M.M."/>
            <person name="Ahmed B."/>
            <person name="Halim A."/>
            <person name="Hossen Q.M.M."/>
            <person name="Hossain M.Z."/>
            <person name="Ahmed R."/>
            <person name="Khan M.M."/>
            <person name="Islam R."/>
            <person name="Rashid M.M."/>
            <person name="Khan S.A."/>
            <person name="Rahman M.S."/>
            <person name="Alam M."/>
            <person name="Yahiya A.S."/>
            <person name="Khan M.S."/>
            <person name="Azam M.S."/>
            <person name="Haque T."/>
            <person name="Lashkar M.Z.H."/>
            <person name="Akhand A.I."/>
            <person name="Morshed G."/>
            <person name="Roy S."/>
            <person name="Uddin K.S."/>
            <person name="Rabeya T."/>
            <person name="Hossain A.S."/>
            <person name="Chowdhury A."/>
            <person name="Snigdha A.R."/>
            <person name="Mortoza M.S."/>
            <person name="Matin S.A."/>
            <person name="Hoque S.M.E."/>
            <person name="Islam M.K."/>
            <person name="Roy D.K."/>
            <person name="Haider R."/>
            <person name="Moosa M.M."/>
            <person name="Elias S.M."/>
            <person name="Hasan A.M."/>
            <person name="Jahan S."/>
            <person name="Shafiuddin M."/>
            <person name="Mahmood N."/>
            <person name="Shommy N.S."/>
        </authorList>
    </citation>
    <scope>NUCLEOTIDE SEQUENCE [LARGE SCALE GENOMIC DNA]</scope>
    <source>
        <strain evidence="5">cv. O-4</strain>
    </source>
</reference>
<organism evidence="4 5">
    <name type="scientific">Corchorus olitorius</name>
    <dbReference type="NCBI Taxonomy" id="93759"/>
    <lineage>
        <taxon>Eukaryota</taxon>
        <taxon>Viridiplantae</taxon>
        <taxon>Streptophyta</taxon>
        <taxon>Embryophyta</taxon>
        <taxon>Tracheophyta</taxon>
        <taxon>Spermatophyta</taxon>
        <taxon>Magnoliopsida</taxon>
        <taxon>eudicotyledons</taxon>
        <taxon>Gunneridae</taxon>
        <taxon>Pentapetalae</taxon>
        <taxon>rosids</taxon>
        <taxon>malvids</taxon>
        <taxon>Malvales</taxon>
        <taxon>Malvaceae</taxon>
        <taxon>Grewioideae</taxon>
        <taxon>Apeibeae</taxon>
        <taxon>Corchorus</taxon>
    </lineage>
</organism>